<evidence type="ECO:0000259" key="13">
    <source>
        <dbReference type="PROSITE" id="PS50014"/>
    </source>
</evidence>
<feature type="region of interest" description="Disordered" evidence="12">
    <location>
        <begin position="718"/>
        <end position="748"/>
    </location>
</feature>
<dbReference type="Pfam" id="PF13832">
    <property type="entry name" value="zf-HC5HC2H_2"/>
    <property type="match status" value="1"/>
</dbReference>
<dbReference type="PROSITE" id="PS51805">
    <property type="entry name" value="EPHD"/>
    <property type="match status" value="1"/>
</dbReference>
<dbReference type="CDD" id="cd05839">
    <property type="entry name" value="PWWP_BRPF"/>
    <property type="match status" value="1"/>
</dbReference>
<dbReference type="Pfam" id="PF10513">
    <property type="entry name" value="EPL1"/>
    <property type="match status" value="1"/>
</dbReference>
<feature type="domain" description="PHD-type" evidence="14">
    <location>
        <begin position="130"/>
        <end position="180"/>
    </location>
</feature>
<feature type="region of interest" description="Disordered" evidence="12">
    <location>
        <begin position="915"/>
        <end position="1000"/>
    </location>
</feature>
<dbReference type="SUPFAM" id="SSF47370">
    <property type="entry name" value="Bromodomain"/>
    <property type="match status" value="1"/>
</dbReference>
<evidence type="ECO:0000256" key="12">
    <source>
        <dbReference type="SAM" id="MobiDB-lite"/>
    </source>
</evidence>
<dbReference type="GO" id="GO:0006357">
    <property type="term" value="P:regulation of transcription by RNA polymerase II"/>
    <property type="evidence" value="ECO:0007669"/>
    <property type="project" value="TreeGrafter"/>
</dbReference>
<dbReference type="InterPro" id="IPR013083">
    <property type="entry name" value="Znf_RING/FYVE/PHD"/>
</dbReference>
<dbReference type="OrthoDB" id="20839at2759"/>
<dbReference type="SUPFAM" id="SSF63748">
    <property type="entry name" value="Tudor/PWWP/MBT"/>
    <property type="match status" value="1"/>
</dbReference>
<dbReference type="Gene3D" id="2.30.30.140">
    <property type="match status" value="1"/>
</dbReference>
<feature type="domain" description="PHD-type" evidence="16">
    <location>
        <begin position="184"/>
        <end position="242"/>
    </location>
</feature>
<reference evidence="17" key="1">
    <citation type="submission" date="2021-02" db="EMBL/GenBank/DDBJ databases">
        <authorList>
            <person name="Nieuwenhuis M."/>
            <person name="Van De Peppel L.J.J."/>
        </authorList>
    </citation>
    <scope>NUCLEOTIDE SEQUENCE</scope>
    <source>
        <strain evidence="17">D49</strain>
    </source>
</reference>
<dbReference type="PROSITE" id="PS50016">
    <property type="entry name" value="ZF_PHD_2"/>
    <property type="match status" value="1"/>
</dbReference>
<dbReference type="InterPro" id="IPR019542">
    <property type="entry name" value="Enhancer_polycomb-like_N"/>
</dbReference>
<dbReference type="FunFam" id="3.30.40.10:FF:000008">
    <property type="entry name" value="Bromodomain containing 1, isoform CRA_a"/>
    <property type="match status" value="1"/>
</dbReference>
<sequence length="1167" mass="130158">MARGAQTTPPPSELPKVSFEKIDEDDNYPYGVHDGQARAFGYNDFSEFHRPDSYIRHIEPLESELAKQVEYDMDEQDKEWLDTLNRERKKEQLTQITYEMFEVIVDRLEKEWFNMTKNIPKPDLAMPSEDSTCAICDDAEGENSNAIVFCDGCNLAVHQDCYGVPYIPEGQWLCRKCTVSPENPVSCILCPNEGGAFKQTVQGEWVHLLCAIWVPETRVLNEVFMEPVTGIDAISKQRWKLKEQQEARAAALAQEGSDSDSAQQQNAKSARAYAKTYKPGPPLVPAIIVRRLDSYVQRFKISKRIPTLQLICRYWSLKREARRGAPLLKRLHLEPWTASAAGRPQTEVEKLMKLDFSGDSVDDWYVLQQLYHLLYDMELLRDLSLCAKKREKWKLEQARMVYNVLENSFFVHYNKLRTAFDKISSHDRQDHFKNPVSKQEVPDYFDIVKTPMCWTMIEAKIDKYEYWDVKTFKDDIDLVINNATLYNMPGTQFHKAALRIQTAAGPIIAELAASVASTSTPSAPAPAEAEVGDNGQLGPEPALNDMPTSSGVGDLEPPLDLLELLLSKDTIQNEIDILIDDTPLTSLFTYALPKAKPPPPPPPPPKAPKVKMPKVKRAPYVKRKGKEAVVVTDEDVNTITGEVHAGEVISNPNAMSPKGTVAESSMPVSSQAEAANGEETIDEEAVDLPTAEVTTMRAARGRGRGSNAVASQAEEFEAGAFSPAADPDGLIGPAKRGRQKRTSSIPGQTELLPLVDSVDNQRSFKMFDVGWIFPPDQRRGGRAPPVERQQSTSAVAPRQKKRQRTDAGPSRLSVVSTAASDNETLEESVFDQQESSINDASMEIDTVPVGDIMPLSTTRPRRAPPAPSAAVPEPVPPVKVVQMENGRVILEELDTPAIRREKAIRRREERQRLAAENATLVGPGAPGAVSQPGRGRVSRKKKNKQDDESQMSSASDYGSEGEDIESEPEPTEKLTASVPPSKAISKAPRKKRGRPAASTSDIDNTCQVLLEGNKMLEGGTLVWAKVGNYPWWPAVIYEDSDPLVPPSVLRKALDSRQKSKRKIHILQFFEKTRTWQFLPLDKLRMLGEDQGKHCGLTYGRTILIPLPDFDDDMLATESSRQKWKPSHKGMMEQCRDAYQEALAEMETMSDLAENENEENQTEVAAVE</sequence>
<dbReference type="CDD" id="cd04369">
    <property type="entry name" value="Bromodomain"/>
    <property type="match status" value="1"/>
</dbReference>
<dbReference type="Pfam" id="PF13831">
    <property type="entry name" value="PHD_2"/>
    <property type="match status" value="1"/>
</dbReference>
<accession>A0A9P7KIV8</accession>
<evidence type="ECO:0000256" key="9">
    <source>
        <dbReference type="PROSITE-ProRule" id="PRU00035"/>
    </source>
</evidence>
<evidence type="ECO:0000256" key="6">
    <source>
        <dbReference type="ARBA" id="ARBA00022990"/>
    </source>
</evidence>
<dbReference type="Proteomes" id="UP000717328">
    <property type="component" value="Unassembled WGS sequence"/>
</dbReference>
<dbReference type="InterPro" id="IPR050701">
    <property type="entry name" value="Histone_Mod_Regulator"/>
</dbReference>
<feature type="region of interest" description="Disordered" evidence="12">
    <location>
        <begin position="250"/>
        <end position="271"/>
    </location>
</feature>
<dbReference type="SMART" id="SM00249">
    <property type="entry name" value="PHD"/>
    <property type="match status" value="1"/>
</dbReference>
<dbReference type="PROSITE" id="PS50812">
    <property type="entry name" value="PWWP"/>
    <property type="match status" value="1"/>
</dbReference>
<keyword evidence="6" id="KW-0007">Acetylation</keyword>
<organism evidence="17 18">
    <name type="scientific">Sphagnurus paluster</name>
    <dbReference type="NCBI Taxonomy" id="117069"/>
    <lineage>
        <taxon>Eukaryota</taxon>
        <taxon>Fungi</taxon>
        <taxon>Dikarya</taxon>
        <taxon>Basidiomycota</taxon>
        <taxon>Agaricomycotina</taxon>
        <taxon>Agaricomycetes</taxon>
        <taxon>Agaricomycetidae</taxon>
        <taxon>Agaricales</taxon>
        <taxon>Tricholomatineae</taxon>
        <taxon>Lyophyllaceae</taxon>
        <taxon>Sphagnurus</taxon>
    </lineage>
</organism>
<dbReference type="Gene3D" id="1.20.920.10">
    <property type="entry name" value="Bromodomain-like"/>
    <property type="match status" value="1"/>
</dbReference>
<evidence type="ECO:0000256" key="5">
    <source>
        <dbReference type="ARBA" id="ARBA00022833"/>
    </source>
</evidence>
<evidence type="ECO:0000256" key="4">
    <source>
        <dbReference type="ARBA" id="ARBA00022771"/>
    </source>
</evidence>
<evidence type="ECO:0000256" key="11">
    <source>
        <dbReference type="SAM" id="Coils"/>
    </source>
</evidence>
<dbReference type="EMBL" id="JABCKI010000260">
    <property type="protein sequence ID" value="KAG5651329.1"/>
    <property type="molecule type" value="Genomic_DNA"/>
</dbReference>
<feature type="coiled-coil region" evidence="11">
    <location>
        <begin position="1131"/>
        <end position="1162"/>
    </location>
</feature>
<evidence type="ECO:0000256" key="2">
    <source>
        <dbReference type="ARBA" id="ARBA00022723"/>
    </source>
</evidence>
<dbReference type="InterPro" id="IPR001965">
    <property type="entry name" value="Znf_PHD"/>
</dbReference>
<keyword evidence="5" id="KW-0862">Zinc</keyword>
<dbReference type="InterPro" id="IPR019787">
    <property type="entry name" value="Znf_PHD-finger"/>
</dbReference>
<dbReference type="SMART" id="SM00297">
    <property type="entry name" value="BROMO"/>
    <property type="match status" value="1"/>
</dbReference>
<keyword evidence="1" id="KW-0597">Phosphoprotein</keyword>
<dbReference type="Gene3D" id="3.30.40.10">
    <property type="entry name" value="Zinc/RING finger domain, C3HC4 (zinc finger)"/>
    <property type="match status" value="2"/>
</dbReference>
<dbReference type="InterPro" id="IPR001487">
    <property type="entry name" value="Bromodomain"/>
</dbReference>
<proteinExistence type="predicted"/>
<dbReference type="InterPro" id="IPR036427">
    <property type="entry name" value="Bromodomain-like_sf"/>
</dbReference>
<evidence type="ECO:0000256" key="8">
    <source>
        <dbReference type="ARBA" id="ARBA00023242"/>
    </source>
</evidence>
<evidence type="ECO:0000256" key="10">
    <source>
        <dbReference type="PROSITE-ProRule" id="PRU00146"/>
    </source>
</evidence>
<dbReference type="PANTHER" id="PTHR13793">
    <property type="entry name" value="PHD FINGER PROTEINS"/>
    <property type="match status" value="1"/>
</dbReference>
<dbReference type="PROSITE" id="PS01359">
    <property type="entry name" value="ZF_PHD_1"/>
    <property type="match status" value="1"/>
</dbReference>
<evidence type="ECO:0000259" key="16">
    <source>
        <dbReference type="PROSITE" id="PS51805"/>
    </source>
</evidence>
<keyword evidence="3" id="KW-0677">Repeat</keyword>
<evidence type="ECO:0000256" key="7">
    <source>
        <dbReference type="ARBA" id="ARBA00023117"/>
    </source>
</evidence>
<dbReference type="GO" id="GO:0008270">
    <property type="term" value="F:zinc ion binding"/>
    <property type="evidence" value="ECO:0007669"/>
    <property type="project" value="UniProtKB-KW"/>
</dbReference>
<evidence type="ECO:0000256" key="1">
    <source>
        <dbReference type="ARBA" id="ARBA00022553"/>
    </source>
</evidence>
<keyword evidence="7 9" id="KW-0103">Bromodomain</keyword>
<dbReference type="InterPro" id="IPR000313">
    <property type="entry name" value="PWWP_dom"/>
</dbReference>
<dbReference type="GO" id="GO:0006325">
    <property type="term" value="P:chromatin organization"/>
    <property type="evidence" value="ECO:0007669"/>
    <property type="project" value="UniProtKB-ARBA"/>
</dbReference>
<keyword evidence="4 10" id="KW-0863">Zinc-finger</keyword>
<dbReference type="InterPro" id="IPR011011">
    <property type="entry name" value="Znf_FYVE_PHD"/>
</dbReference>
<dbReference type="PROSITE" id="PS50014">
    <property type="entry name" value="BROMODOMAIN_2"/>
    <property type="match status" value="1"/>
</dbReference>
<dbReference type="InterPro" id="IPR019786">
    <property type="entry name" value="Zinc_finger_PHD-type_CS"/>
</dbReference>
<feature type="region of interest" description="Disordered" evidence="12">
    <location>
        <begin position="518"/>
        <end position="541"/>
    </location>
</feature>
<feature type="domain" description="PWWP" evidence="15">
    <location>
        <begin position="1018"/>
        <end position="1075"/>
    </location>
</feature>
<feature type="region of interest" description="Disordered" evidence="12">
    <location>
        <begin position="593"/>
        <end position="613"/>
    </location>
</feature>
<feature type="region of interest" description="Disordered" evidence="12">
    <location>
        <begin position="772"/>
        <end position="814"/>
    </location>
</feature>
<reference evidence="17" key="2">
    <citation type="submission" date="2021-10" db="EMBL/GenBank/DDBJ databases">
        <title>Phylogenomics reveals ancestral predisposition of the termite-cultivated fungus Termitomyces towards a domesticated lifestyle.</title>
        <authorList>
            <person name="Auxier B."/>
            <person name="Grum-Grzhimaylo A."/>
            <person name="Cardenas M.E."/>
            <person name="Lodge J.D."/>
            <person name="Laessoe T."/>
            <person name="Pedersen O."/>
            <person name="Smith M.E."/>
            <person name="Kuyper T.W."/>
            <person name="Franco-Molano E.A."/>
            <person name="Baroni T.J."/>
            <person name="Aanen D.K."/>
        </authorList>
    </citation>
    <scope>NUCLEOTIDE SEQUENCE</scope>
    <source>
        <strain evidence="17">D49</strain>
    </source>
</reference>
<comment type="caution">
    <text evidence="17">The sequence shown here is derived from an EMBL/GenBank/DDBJ whole genome shotgun (WGS) entry which is preliminary data.</text>
</comment>
<dbReference type="CDD" id="cd15492">
    <property type="entry name" value="PHD_BRPF_JADE_like"/>
    <property type="match status" value="1"/>
</dbReference>
<keyword evidence="2" id="KW-0479">Metal-binding</keyword>
<dbReference type="SUPFAM" id="SSF57903">
    <property type="entry name" value="FYVE/PHD zinc finger"/>
    <property type="match status" value="1"/>
</dbReference>
<feature type="domain" description="Bromo" evidence="13">
    <location>
        <begin position="424"/>
        <end position="494"/>
    </location>
</feature>
<feature type="compositionally biased region" description="Polar residues" evidence="12">
    <location>
        <begin position="259"/>
        <end position="268"/>
    </location>
</feature>
<dbReference type="InterPro" id="IPR018359">
    <property type="entry name" value="Bromodomain_CS"/>
</dbReference>
<evidence type="ECO:0000313" key="18">
    <source>
        <dbReference type="Proteomes" id="UP000717328"/>
    </source>
</evidence>
<dbReference type="SMART" id="SM00293">
    <property type="entry name" value="PWWP"/>
    <property type="match status" value="1"/>
</dbReference>
<feature type="compositionally biased region" description="Pro residues" evidence="12">
    <location>
        <begin position="595"/>
        <end position="607"/>
    </location>
</feature>
<gene>
    <name evidence="17" type="ORF">H0H81_009082</name>
</gene>
<name>A0A9P7KIV8_9AGAR</name>
<evidence type="ECO:0000313" key="17">
    <source>
        <dbReference type="EMBL" id="KAG5651329.1"/>
    </source>
</evidence>
<feature type="compositionally biased region" description="Acidic residues" evidence="12">
    <location>
        <begin position="959"/>
        <end position="969"/>
    </location>
</feature>
<evidence type="ECO:0000256" key="3">
    <source>
        <dbReference type="ARBA" id="ARBA00022737"/>
    </source>
</evidence>
<dbReference type="AlphaFoldDB" id="A0A9P7KIV8"/>
<keyword evidence="8" id="KW-0539">Nucleus</keyword>
<keyword evidence="18" id="KW-1185">Reference proteome</keyword>
<dbReference type="PANTHER" id="PTHR13793:SF107">
    <property type="entry name" value="BROMODOMAIN-CONTAINING PROTEIN HOMOLOG"/>
    <property type="match status" value="1"/>
</dbReference>
<feature type="compositionally biased region" description="Low complexity" evidence="12">
    <location>
        <begin position="518"/>
        <end position="529"/>
    </location>
</feature>
<protein>
    <submittedName>
        <fullName evidence="17">Uncharacterized protein</fullName>
    </submittedName>
</protein>
<dbReference type="PRINTS" id="PR00503">
    <property type="entry name" value="BROMODOMAIN"/>
</dbReference>
<dbReference type="PROSITE" id="PS00633">
    <property type="entry name" value="BROMODOMAIN_1"/>
    <property type="match status" value="1"/>
</dbReference>
<dbReference type="Pfam" id="PF00855">
    <property type="entry name" value="PWWP"/>
    <property type="match status" value="1"/>
</dbReference>
<evidence type="ECO:0000259" key="14">
    <source>
        <dbReference type="PROSITE" id="PS50016"/>
    </source>
</evidence>
<dbReference type="Pfam" id="PF00439">
    <property type="entry name" value="Bromodomain"/>
    <property type="match status" value="1"/>
</dbReference>
<evidence type="ECO:0000259" key="15">
    <source>
        <dbReference type="PROSITE" id="PS50812"/>
    </source>
</evidence>
<keyword evidence="11" id="KW-0175">Coiled coil</keyword>
<dbReference type="InterPro" id="IPR034732">
    <property type="entry name" value="EPHD"/>
</dbReference>